<dbReference type="EMBL" id="JAVYJV010000006">
    <property type="protein sequence ID" value="KAK4369569.1"/>
    <property type="molecule type" value="Genomic_DNA"/>
</dbReference>
<reference evidence="1" key="1">
    <citation type="submission" date="2023-12" db="EMBL/GenBank/DDBJ databases">
        <title>Genome assembly of Anisodus tanguticus.</title>
        <authorList>
            <person name="Wang Y.-J."/>
        </authorList>
    </citation>
    <scope>NUCLEOTIDE SEQUENCE</scope>
    <source>
        <strain evidence="1">KB-2021</strain>
        <tissue evidence="1">Leaf</tissue>
    </source>
</reference>
<sequence>MGVHGCTASSSGAKNGFESTVRAPQGGFAVYSMQLPSVPGTSGGGTYPSSNPSIKDDNVFDLEDLFPDHIIGFGK</sequence>
<dbReference type="Proteomes" id="UP001291623">
    <property type="component" value="Unassembled WGS sequence"/>
</dbReference>
<protein>
    <submittedName>
        <fullName evidence="1">Uncharacterized protein</fullName>
    </submittedName>
</protein>
<evidence type="ECO:0000313" key="2">
    <source>
        <dbReference type="Proteomes" id="UP001291623"/>
    </source>
</evidence>
<dbReference type="AlphaFoldDB" id="A0AAE1SF19"/>
<evidence type="ECO:0000313" key="1">
    <source>
        <dbReference type="EMBL" id="KAK4369569.1"/>
    </source>
</evidence>
<proteinExistence type="predicted"/>
<name>A0AAE1SF19_9SOLA</name>
<accession>A0AAE1SF19</accession>
<organism evidence="1 2">
    <name type="scientific">Anisodus tanguticus</name>
    <dbReference type="NCBI Taxonomy" id="243964"/>
    <lineage>
        <taxon>Eukaryota</taxon>
        <taxon>Viridiplantae</taxon>
        <taxon>Streptophyta</taxon>
        <taxon>Embryophyta</taxon>
        <taxon>Tracheophyta</taxon>
        <taxon>Spermatophyta</taxon>
        <taxon>Magnoliopsida</taxon>
        <taxon>eudicotyledons</taxon>
        <taxon>Gunneridae</taxon>
        <taxon>Pentapetalae</taxon>
        <taxon>asterids</taxon>
        <taxon>lamiids</taxon>
        <taxon>Solanales</taxon>
        <taxon>Solanaceae</taxon>
        <taxon>Solanoideae</taxon>
        <taxon>Hyoscyameae</taxon>
        <taxon>Anisodus</taxon>
    </lineage>
</organism>
<comment type="caution">
    <text evidence="1">The sequence shown here is derived from an EMBL/GenBank/DDBJ whole genome shotgun (WGS) entry which is preliminary data.</text>
</comment>
<keyword evidence="2" id="KW-1185">Reference proteome</keyword>
<gene>
    <name evidence="1" type="ORF">RND71_013361</name>
</gene>